<reference evidence="4 5" key="1">
    <citation type="submission" date="2017-06" db="EMBL/GenBank/DDBJ databases">
        <title>Draft Genome Sequence of Natranaerobius trueperi halophilic, alkalithermophilic bacteria from soda lakes.</title>
        <authorList>
            <person name="Zhao B."/>
        </authorList>
    </citation>
    <scope>NUCLEOTIDE SEQUENCE [LARGE SCALE GENOMIC DNA]</scope>
    <source>
        <strain evidence="4 5">DSM 18760</strain>
    </source>
</reference>
<evidence type="ECO:0000256" key="1">
    <source>
        <dbReference type="ARBA" id="ARBA00005278"/>
    </source>
</evidence>
<dbReference type="PIRSF" id="PIRSF005690">
    <property type="entry name" value="GerBA"/>
    <property type="match status" value="1"/>
</dbReference>
<feature type="transmembrane region" description="Helical" evidence="3">
    <location>
        <begin position="443"/>
        <end position="466"/>
    </location>
</feature>
<keyword evidence="3" id="KW-1133">Transmembrane helix</keyword>
<dbReference type="InterPro" id="IPR004995">
    <property type="entry name" value="Spore_Ger"/>
</dbReference>
<dbReference type="PANTHER" id="PTHR22550">
    <property type="entry name" value="SPORE GERMINATION PROTEIN"/>
    <property type="match status" value="1"/>
</dbReference>
<dbReference type="GO" id="GO:0016020">
    <property type="term" value="C:membrane"/>
    <property type="evidence" value="ECO:0007669"/>
    <property type="project" value="InterPro"/>
</dbReference>
<dbReference type="PANTHER" id="PTHR22550:SF5">
    <property type="entry name" value="LEUCINE ZIPPER PROTEIN 4"/>
    <property type="match status" value="1"/>
</dbReference>
<proteinExistence type="inferred from homology"/>
<keyword evidence="3" id="KW-0812">Transmembrane</keyword>
<evidence type="ECO:0000313" key="5">
    <source>
        <dbReference type="Proteomes" id="UP000214588"/>
    </source>
</evidence>
<evidence type="ECO:0000313" key="4">
    <source>
        <dbReference type="EMBL" id="OWZ83045.1"/>
    </source>
</evidence>
<comment type="caution">
    <text evidence="4">The sequence shown here is derived from an EMBL/GenBank/DDBJ whole genome shotgun (WGS) entry which is preliminary data.</text>
</comment>
<feature type="transmembrane region" description="Helical" evidence="3">
    <location>
        <begin position="387"/>
        <end position="406"/>
    </location>
</feature>
<feature type="transmembrane region" description="Helical" evidence="3">
    <location>
        <begin position="412"/>
        <end position="431"/>
    </location>
</feature>
<dbReference type="Proteomes" id="UP000214588">
    <property type="component" value="Unassembled WGS sequence"/>
</dbReference>
<dbReference type="GO" id="GO:0009847">
    <property type="term" value="P:spore germination"/>
    <property type="evidence" value="ECO:0007669"/>
    <property type="project" value="InterPro"/>
</dbReference>
<dbReference type="EMBL" id="NIQC01000029">
    <property type="protein sequence ID" value="OWZ83045.1"/>
    <property type="molecule type" value="Genomic_DNA"/>
</dbReference>
<gene>
    <name evidence="4" type="ORF">CDO51_10810</name>
</gene>
<keyword evidence="2 3" id="KW-0472">Membrane</keyword>
<comment type="similarity">
    <text evidence="1">Belongs to the GerABKA family.</text>
</comment>
<evidence type="ECO:0000256" key="2">
    <source>
        <dbReference type="ARBA" id="ARBA00023136"/>
    </source>
</evidence>
<protein>
    <submittedName>
        <fullName evidence="4">Spore germination protein</fullName>
    </submittedName>
</protein>
<sequence>MFSYIVKRLQMLGALFKGKGVSKNVHEENTKIPLKKNYKGNKEDIENVLDKNYDLVVKEFYIQGEEKNKAFVAYISNIVDEKVINDNILKPLLDRNRAYEEKELDLSFIEKSVISTVNSEKISDLNQVVENILNGETALFYSNYNEALTLDTRNIKGRDIEKPETETVIRGPKESFNEGLGENIALLRRVIKNPNLKLESYSLGTQTKTEVVVAYMEGIADKEVVEEVQKRICDIDIDAVLESGYIEEFIEDAPFSPFPTVGNTEKPDKLAANLLEGRVGILLDGTPFVLYVPYLFVETFMSSEDYYTRYTYATALRGIRLIALLITVILPGFYVSMVSFHPEMIPKELAISIAVASEGVPFPTFIEVLAFGLIFEILREAGIRMPSNVGSAVSIVGALILGEAAIQAGVVGAPVVIITALTAISGFAVPTQLDALTMLRIPFILAAIVMGLPGVLTVFNFTIIYLCTLRSFGVPYFSPVGPLSLYGFKDLIIRAPWWFMYRRPELIAKENKNRQPFGQRPKPDDDN</sequence>
<feature type="transmembrane region" description="Helical" evidence="3">
    <location>
        <begin position="318"/>
        <end position="337"/>
    </location>
</feature>
<dbReference type="AlphaFoldDB" id="A0A226BVN9"/>
<accession>A0A226BVN9</accession>
<evidence type="ECO:0000256" key="3">
    <source>
        <dbReference type="SAM" id="Phobius"/>
    </source>
</evidence>
<dbReference type="Pfam" id="PF03323">
    <property type="entry name" value="GerA"/>
    <property type="match status" value="1"/>
</dbReference>
<keyword evidence="5" id="KW-1185">Reference proteome</keyword>
<feature type="transmembrane region" description="Helical" evidence="3">
    <location>
        <begin position="349"/>
        <end position="375"/>
    </location>
</feature>
<dbReference type="OrthoDB" id="9772630at2"/>
<dbReference type="InterPro" id="IPR050768">
    <property type="entry name" value="UPF0353/GerABKA_families"/>
</dbReference>
<name>A0A226BVN9_9FIRM</name>
<dbReference type="RefSeq" id="WP_089024274.1">
    <property type="nucleotide sequence ID" value="NZ_NIQC01000029.1"/>
</dbReference>
<organism evidence="4 5">
    <name type="scientific">Natranaerobius trueperi</name>
    <dbReference type="NCBI Taxonomy" id="759412"/>
    <lineage>
        <taxon>Bacteria</taxon>
        <taxon>Bacillati</taxon>
        <taxon>Bacillota</taxon>
        <taxon>Clostridia</taxon>
        <taxon>Natranaerobiales</taxon>
        <taxon>Natranaerobiaceae</taxon>
        <taxon>Natranaerobius</taxon>
    </lineage>
</organism>